<name>A0A1F6V8W8_9BACT</name>
<dbReference type="AlphaFoldDB" id="A0A1F6V8W8"/>
<accession>A0A1F6V8W8</accession>
<proteinExistence type="predicted"/>
<organism evidence="2 3">
    <name type="scientific">Candidatus Nomurabacteria bacterium RIFCSPHIGHO2_01_FULL_40_24b</name>
    <dbReference type="NCBI Taxonomy" id="1801739"/>
    <lineage>
        <taxon>Bacteria</taxon>
        <taxon>Candidatus Nomuraibacteriota</taxon>
    </lineage>
</organism>
<feature type="region of interest" description="Disordered" evidence="1">
    <location>
        <begin position="18"/>
        <end position="37"/>
    </location>
</feature>
<dbReference type="EMBL" id="MFTP01000007">
    <property type="protein sequence ID" value="OGI66045.1"/>
    <property type="molecule type" value="Genomic_DNA"/>
</dbReference>
<evidence type="ECO:0000313" key="3">
    <source>
        <dbReference type="Proteomes" id="UP000177370"/>
    </source>
</evidence>
<dbReference type="Proteomes" id="UP000177370">
    <property type="component" value="Unassembled WGS sequence"/>
</dbReference>
<comment type="caution">
    <text evidence="2">The sequence shown here is derived from an EMBL/GenBank/DDBJ whole genome shotgun (WGS) entry which is preliminary data.</text>
</comment>
<protein>
    <submittedName>
        <fullName evidence="2">Uncharacterized protein</fullName>
    </submittedName>
</protein>
<reference evidence="2 3" key="1">
    <citation type="journal article" date="2016" name="Nat. Commun.">
        <title>Thousands of microbial genomes shed light on interconnected biogeochemical processes in an aquifer system.</title>
        <authorList>
            <person name="Anantharaman K."/>
            <person name="Brown C.T."/>
            <person name="Hug L.A."/>
            <person name="Sharon I."/>
            <person name="Castelle C.J."/>
            <person name="Probst A.J."/>
            <person name="Thomas B.C."/>
            <person name="Singh A."/>
            <person name="Wilkins M.J."/>
            <person name="Karaoz U."/>
            <person name="Brodie E.L."/>
            <person name="Williams K.H."/>
            <person name="Hubbard S.S."/>
            <person name="Banfield J.F."/>
        </authorList>
    </citation>
    <scope>NUCLEOTIDE SEQUENCE [LARGE SCALE GENOMIC DNA]</scope>
</reference>
<evidence type="ECO:0000256" key="1">
    <source>
        <dbReference type="SAM" id="MobiDB-lite"/>
    </source>
</evidence>
<sequence>MPSIFDVSHTTALGVVESSGVRGGKKASSPSDRRERACHRSVTDGGCELFDGMVENWYFRGFPLSGA</sequence>
<evidence type="ECO:0000313" key="2">
    <source>
        <dbReference type="EMBL" id="OGI66045.1"/>
    </source>
</evidence>
<gene>
    <name evidence="2" type="ORF">A2647_01450</name>
</gene>